<evidence type="ECO:0000313" key="7">
    <source>
        <dbReference type="Proteomes" id="UP000054266"/>
    </source>
</evidence>
<keyword evidence="4" id="KW-0456">Lyase</keyword>
<dbReference type="Proteomes" id="UP000054266">
    <property type="component" value="Unassembled WGS sequence"/>
</dbReference>
<dbReference type="SUPFAM" id="SSF51316">
    <property type="entry name" value="Mss4-like"/>
    <property type="match status" value="1"/>
</dbReference>
<dbReference type="PANTHER" id="PTHR33337">
    <property type="entry name" value="GFA DOMAIN-CONTAINING PROTEIN"/>
    <property type="match status" value="1"/>
</dbReference>
<proteinExistence type="inferred from homology"/>
<organism evidence="6 7">
    <name type="scientific">Phialophora macrospora</name>
    <dbReference type="NCBI Taxonomy" id="1851006"/>
    <lineage>
        <taxon>Eukaryota</taxon>
        <taxon>Fungi</taxon>
        <taxon>Dikarya</taxon>
        <taxon>Ascomycota</taxon>
        <taxon>Pezizomycotina</taxon>
        <taxon>Eurotiomycetes</taxon>
        <taxon>Chaetothyriomycetidae</taxon>
        <taxon>Chaetothyriales</taxon>
        <taxon>Herpotrichiellaceae</taxon>
        <taxon>Phialophora</taxon>
    </lineage>
</organism>
<dbReference type="Gene3D" id="3.90.1590.10">
    <property type="entry name" value="glutathione-dependent formaldehyde- activating enzyme (gfa)"/>
    <property type="match status" value="1"/>
</dbReference>
<accession>A0A0D2DR32</accession>
<gene>
    <name evidence="6" type="ORF">PV04_09575</name>
</gene>
<reference evidence="6 7" key="1">
    <citation type="submission" date="2015-01" db="EMBL/GenBank/DDBJ databases">
        <title>The Genome Sequence of Capronia semiimmersa CBS27337.</title>
        <authorList>
            <consortium name="The Broad Institute Genomics Platform"/>
            <person name="Cuomo C."/>
            <person name="de Hoog S."/>
            <person name="Gorbushina A."/>
            <person name="Stielow B."/>
            <person name="Teixiera M."/>
            <person name="Abouelleil A."/>
            <person name="Chapman S.B."/>
            <person name="Priest M."/>
            <person name="Young S.K."/>
            <person name="Wortman J."/>
            <person name="Nusbaum C."/>
            <person name="Birren B."/>
        </authorList>
    </citation>
    <scope>NUCLEOTIDE SEQUENCE [LARGE SCALE GENOMIC DNA]</scope>
    <source>
        <strain evidence="6 7">CBS 27337</strain>
    </source>
</reference>
<dbReference type="HOGENOM" id="CLU_055491_1_1_1"/>
<keyword evidence="3" id="KW-0862">Zinc</keyword>
<evidence type="ECO:0000256" key="4">
    <source>
        <dbReference type="ARBA" id="ARBA00023239"/>
    </source>
</evidence>
<dbReference type="PROSITE" id="PS51891">
    <property type="entry name" value="CENP_V_GFA"/>
    <property type="match status" value="1"/>
</dbReference>
<evidence type="ECO:0000256" key="2">
    <source>
        <dbReference type="ARBA" id="ARBA00022723"/>
    </source>
</evidence>
<dbReference type="GO" id="GO:0016846">
    <property type="term" value="F:carbon-sulfur lyase activity"/>
    <property type="evidence" value="ECO:0007669"/>
    <property type="project" value="InterPro"/>
</dbReference>
<dbReference type="GO" id="GO:0046872">
    <property type="term" value="F:metal ion binding"/>
    <property type="evidence" value="ECO:0007669"/>
    <property type="project" value="UniProtKB-KW"/>
</dbReference>
<name>A0A0D2DR32_9EURO</name>
<dbReference type="AlphaFoldDB" id="A0A0D2DR32"/>
<keyword evidence="2" id="KW-0479">Metal-binding</keyword>
<dbReference type="InterPro" id="IPR006913">
    <property type="entry name" value="CENP-V/GFA"/>
</dbReference>
<evidence type="ECO:0000256" key="3">
    <source>
        <dbReference type="ARBA" id="ARBA00022833"/>
    </source>
</evidence>
<comment type="similarity">
    <text evidence="1">Belongs to the Gfa family.</text>
</comment>
<protein>
    <recommendedName>
        <fullName evidence="5">CENP-V/GFA domain-containing protein</fullName>
    </recommendedName>
</protein>
<dbReference type="PANTHER" id="PTHR33337:SF3">
    <property type="entry name" value="CENP-V_GFA DOMAIN-CONTAINING PROTEIN"/>
    <property type="match status" value="1"/>
</dbReference>
<dbReference type="Pfam" id="PF04828">
    <property type="entry name" value="GFA"/>
    <property type="match status" value="2"/>
</dbReference>
<evidence type="ECO:0000259" key="5">
    <source>
        <dbReference type="PROSITE" id="PS51891"/>
    </source>
</evidence>
<evidence type="ECO:0000313" key="6">
    <source>
        <dbReference type="EMBL" id="KIW64657.1"/>
    </source>
</evidence>
<dbReference type="EMBL" id="KN846961">
    <property type="protein sequence ID" value="KIW64657.1"/>
    <property type="molecule type" value="Genomic_DNA"/>
</dbReference>
<feature type="domain" description="CENP-V/GFA" evidence="5">
    <location>
        <begin position="1"/>
        <end position="167"/>
    </location>
</feature>
<keyword evidence="7" id="KW-1185">Reference proteome</keyword>
<dbReference type="InterPro" id="IPR011057">
    <property type="entry name" value="Mss4-like_sf"/>
</dbReference>
<sequence>MEGRCQCGAVKFRTPGDKPLKWFICHCLECRRQSASAFGISAVFPNFDLLAQNPDNSTGVETETEIETGADSTADANSRPNRHENDLIGTYTHSNTNSGRQKRCYFCKKCGTRIMNLNVVPGDDRAGWVAVKGGCLEGINGDVWTSATHIWTKSALVGIPEGVEQWEGDPPPRQ</sequence>
<evidence type="ECO:0000256" key="1">
    <source>
        <dbReference type="ARBA" id="ARBA00005495"/>
    </source>
</evidence>